<name>A0A0D8ZSF8_9CYAN</name>
<dbReference type="GO" id="GO:0016652">
    <property type="term" value="F:oxidoreductase activity, acting on NAD(P)H as acceptor"/>
    <property type="evidence" value="ECO:0007669"/>
    <property type="project" value="UniProtKB-UniRule"/>
</dbReference>
<dbReference type="InterPro" id="IPR023048">
    <property type="entry name" value="NADH:quinone_OxRdtase_FMN_depd"/>
</dbReference>
<dbReference type="Pfam" id="PF02525">
    <property type="entry name" value="Flavodoxin_2"/>
    <property type="match status" value="1"/>
</dbReference>
<evidence type="ECO:0000256" key="2">
    <source>
        <dbReference type="ARBA" id="ARBA00022643"/>
    </source>
</evidence>
<evidence type="ECO:0000313" key="8">
    <source>
        <dbReference type="EMBL" id="KJH71670.1"/>
    </source>
</evidence>
<dbReference type="GO" id="GO:0016655">
    <property type="term" value="F:oxidoreductase activity, acting on NAD(P)H, quinone or similar compound as acceptor"/>
    <property type="evidence" value="ECO:0007669"/>
    <property type="project" value="InterPro"/>
</dbReference>
<evidence type="ECO:0000256" key="6">
    <source>
        <dbReference type="HAMAP-Rule" id="MF_01216"/>
    </source>
</evidence>
<dbReference type="SUPFAM" id="SSF52218">
    <property type="entry name" value="Flavoproteins"/>
    <property type="match status" value="1"/>
</dbReference>
<dbReference type="RefSeq" id="WP_045054778.1">
    <property type="nucleotide sequence ID" value="NZ_CAWMDP010000046.1"/>
</dbReference>
<dbReference type="Gene3D" id="3.40.50.360">
    <property type="match status" value="1"/>
</dbReference>
<comment type="function">
    <text evidence="6">Quinone reductase that provides resistance to thiol-specific stress caused by electrophilic quinones.</text>
</comment>
<comment type="cofactor">
    <cofactor evidence="6">
        <name>FMN</name>
        <dbReference type="ChEBI" id="CHEBI:58210"/>
    </cofactor>
    <text evidence="6">Binds 1 FMN per subunit.</text>
</comment>
<dbReference type="GO" id="GO:0010181">
    <property type="term" value="F:FMN binding"/>
    <property type="evidence" value="ECO:0007669"/>
    <property type="project" value="UniProtKB-UniRule"/>
</dbReference>
<keyword evidence="3 6" id="KW-0560">Oxidoreductase</keyword>
<feature type="domain" description="Flavodoxin-like fold" evidence="7">
    <location>
        <begin position="3"/>
        <end position="201"/>
    </location>
</feature>
<keyword evidence="1 6" id="KW-0285">Flavoprotein</keyword>
<keyword evidence="2 6" id="KW-0288">FMN</keyword>
<dbReference type="Proteomes" id="UP000032452">
    <property type="component" value="Unassembled WGS sequence"/>
</dbReference>
<comment type="similarity">
    <text evidence="6">Belongs to the azoreductase type 1 family.</text>
</comment>
<comment type="caution">
    <text evidence="8">The sequence shown here is derived from an EMBL/GenBank/DDBJ whole genome shotgun (WGS) entry which is preliminary data.</text>
</comment>
<gene>
    <name evidence="6" type="primary">azoR</name>
    <name evidence="8" type="ORF">UH38_11425</name>
</gene>
<keyword evidence="9" id="KW-1185">Reference proteome</keyword>
<evidence type="ECO:0000259" key="7">
    <source>
        <dbReference type="Pfam" id="PF02525"/>
    </source>
</evidence>
<dbReference type="EC" id="1.6.5.-" evidence="6"/>
<dbReference type="InterPro" id="IPR003680">
    <property type="entry name" value="Flavodoxin_fold"/>
</dbReference>
<dbReference type="HAMAP" id="MF_01216">
    <property type="entry name" value="Azoreductase_type1"/>
    <property type="match status" value="1"/>
</dbReference>
<evidence type="ECO:0000256" key="5">
    <source>
        <dbReference type="ARBA" id="ARBA00048542"/>
    </source>
</evidence>
<feature type="binding site" evidence="6">
    <location>
        <begin position="140"/>
        <end position="143"/>
    </location>
    <ligand>
        <name>FMN</name>
        <dbReference type="ChEBI" id="CHEBI:58210"/>
    </ligand>
</feature>
<dbReference type="PANTHER" id="PTHR43741">
    <property type="entry name" value="FMN-DEPENDENT NADH-AZOREDUCTASE 1"/>
    <property type="match status" value="1"/>
</dbReference>
<dbReference type="AlphaFoldDB" id="A0A0D8ZSF8"/>
<dbReference type="GO" id="GO:0009055">
    <property type="term" value="F:electron transfer activity"/>
    <property type="evidence" value="ECO:0007669"/>
    <property type="project" value="UniProtKB-UniRule"/>
</dbReference>
<comment type="catalytic activity">
    <reaction evidence="5">
        <text>N,N-dimethyl-1,4-phenylenediamine + anthranilate + 2 NAD(+) = 2-(4-dimethylaminophenyl)diazenylbenzoate + 2 NADH + 2 H(+)</text>
        <dbReference type="Rhea" id="RHEA:55872"/>
        <dbReference type="ChEBI" id="CHEBI:15378"/>
        <dbReference type="ChEBI" id="CHEBI:15783"/>
        <dbReference type="ChEBI" id="CHEBI:16567"/>
        <dbReference type="ChEBI" id="CHEBI:57540"/>
        <dbReference type="ChEBI" id="CHEBI:57945"/>
        <dbReference type="ChEBI" id="CHEBI:71579"/>
        <dbReference type="EC" id="1.7.1.17"/>
    </reaction>
    <physiologicalReaction direction="right-to-left" evidence="5">
        <dbReference type="Rhea" id="RHEA:55874"/>
    </physiologicalReaction>
</comment>
<evidence type="ECO:0000256" key="3">
    <source>
        <dbReference type="ARBA" id="ARBA00023002"/>
    </source>
</evidence>
<comment type="catalytic activity">
    <reaction evidence="6">
        <text>2 a quinone + NADH + H(+) = 2 a 1,4-benzosemiquinone + NAD(+)</text>
        <dbReference type="Rhea" id="RHEA:65952"/>
        <dbReference type="ChEBI" id="CHEBI:15378"/>
        <dbReference type="ChEBI" id="CHEBI:57540"/>
        <dbReference type="ChEBI" id="CHEBI:57945"/>
        <dbReference type="ChEBI" id="CHEBI:132124"/>
        <dbReference type="ChEBI" id="CHEBI:134225"/>
    </reaction>
</comment>
<feature type="binding site" evidence="6">
    <location>
        <position position="10"/>
    </location>
    <ligand>
        <name>FMN</name>
        <dbReference type="ChEBI" id="CHEBI:58210"/>
    </ligand>
</feature>
<dbReference type="InterPro" id="IPR029039">
    <property type="entry name" value="Flavoprotein-like_sf"/>
</dbReference>
<comment type="subunit">
    <text evidence="6">Homodimer.</text>
</comment>
<feature type="binding site" evidence="6">
    <location>
        <begin position="16"/>
        <end position="18"/>
    </location>
    <ligand>
        <name>FMN</name>
        <dbReference type="ChEBI" id="CHEBI:58210"/>
    </ligand>
</feature>
<dbReference type="EMBL" id="JYON01000010">
    <property type="protein sequence ID" value="KJH71670.1"/>
    <property type="molecule type" value="Genomic_DNA"/>
</dbReference>
<dbReference type="InterPro" id="IPR050104">
    <property type="entry name" value="FMN-dep_NADH:Q_OxRdtase_AzoR1"/>
</dbReference>
<dbReference type="PATRIC" id="fig|1618023.3.peg.4110"/>
<evidence type="ECO:0000256" key="4">
    <source>
        <dbReference type="ARBA" id="ARBA00023027"/>
    </source>
</evidence>
<dbReference type="STRING" id="1618023.UH38_11425"/>
<evidence type="ECO:0000313" key="9">
    <source>
        <dbReference type="Proteomes" id="UP000032452"/>
    </source>
</evidence>
<organism evidence="8 9">
    <name type="scientific">Aliterella atlantica CENA595</name>
    <dbReference type="NCBI Taxonomy" id="1618023"/>
    <lineage>
        <taxon>Bacteria</taxon>
        <taxon>Bacillati</taxon>
        <taxon>Cyanobacteriota</taxon>
        <taxon>Cyanophyceae</taxon>
        <taxon>Chroococcidiopsidales</taxon>
        <taxon>Aliterellaceae</taxon>
        <taxon>Aliterella</taxon>
    </lineage>
</organism>
<proteinExistence type="inferred from homology"/>
<keyword evidence="4 6" id="KW-0520">NAD</keyword>
<reference evidence="8 9" key="1">
    <citation type="submission" date="2015-02" db="EMBL/GenBank/DDBJ databases">
        <title>Draft genome of a novel marine cyanobacterium (Chroococcales) isolated from South Atlantic Ocean.</title>
        <authorList>
            <person name="Rigonato J."/>
            <person name="Alvarenga D.O."/>
            <person name="Branco L.H."/>
            <person name="Varani A.M."/>
            <person name="Brandini F.P."/>
            <person name="Fiore M.F."/>
        </authorList>
    </citation>
    <scope>NUCLEOTIDE SEQUENCE [LARGE SCALE GENOMIC DNA]</scope>
    <source>
        <strain evidence="8 9">CENA595</strain>
    </source>
</reference>
<dbReference type="PANTHER" id="PTHR43741:SF2">
    <property type="entry name" value="FMN-DEPENDENT NADH:QUINONE OXIDOREDUCTASE"/>
    <property type="match status" value="1"/>
</dbReference>
<protein>
    <recommendedName>
        <fullName evidence="6">FMN dependent NADH:quinone oxidoreductase</fullName>
        <ecNumber evidence="6">1.6.5.-</ecNumber>
    </recommendedName>
    <alternativeName>
        <fullName evidence="6">Azo-dye reductase</fullName>
    </alternativeName>
    <alternativeName>
        <fullName evidence="6">FMN-dependent NADH-azo compound oxidoreductase</fullName>
    </alternativeName>
    <alternativeName>
        <fullName evidence="6">FMN-dependent NADH-azoreductase</fullName>
        <ecNumber evidence="6">1.7.1.17</ecNumber>
    </alternativeName>
</protein>
<accession>A0A0D8ZSF8</accession>
<dbReference type="EC" id="1.7.1.17" evidence="6"/>
<comment type="function">
    <text evidence="6">Also exhibits azoreductase activity. Catalyzes the reductive cleavage of the azo bond in aromatic azo compounds to the corresponding amines.</text>
</comment>
<dbReference type="OrthoDB" id="9805013at2"/>
<evidence type="ECO:0000256" key="1">
    <source>
        <dbReference type="ARBA" id="ARBA00022630"/>
    </source>
</evidence>
<feature type="binding site" evidence="6">
    <location>
        <begin position="96"/>
        <end position="99"/>
    </location>
    <ligand>
        <name>FMN</name>
        <dbReference type="ChEBI" id="CHEBI:58210"/>
    </ligand>
</feature>
<sequence>MAHILHIDSSPRGQRSHSRNLTHRFITDWKNAHAQDTVTYRDLGHHPVPHVDEPWIAAAYSAPETHSPELQRAISTSDTLIDELLAADRYVFGIPMYNFNVPSTFKAYIDQIVRVNRTFAVNEQGYQGLVHNKKMLIITSSGGSYRPGTPAAGYDYQVPFLKAIFGLIGITDITFIHADNMDMGGDEGRKESLTEASNTITQAVASW</sequence>